<gene>
    <name evidence="1" type="ORF">FSP39_011419</name>
</gene>
<accession>A0AA89C826</accession>
<evidence type="ECO:0000313" key="2">
    <source>
        <dbReference type="Proteomes" id="UP001186944"/>
    </source>
</evidence>
<protein>
    <submittedName>
        <fullName evidence="1">Uncharacterized protein</fullName>
    </submittedName>
</protein>
<name>A0AA89C826_PINIB</name>
<feature type="non-terminal residue" evidence="1">
    <location>
        <position position="1"/>
    </location>
</feature>
<organism evidence="1 2">
    <name type="scientific">Pinctada imbricata</name>
    <name type="common">Atlantic pearl-oyster</name>
    <name type="synonym">Pinctada martensii</name>
    <dbReference type="NCBI Taxonomy" id="66713"/>
    <lineage>
        <taxon>Eukaryota</taxon>
        <taxon>Metazoa</taxon>
        <taxon>Spiralia</taxon>
        <taxon>Lophotrochozoa</taxon>
        <taxon>Mollusca</taxon>
        <taxon>Bivalvia</taxon>
        <taxon>Autobranchia</taxon>
        <taxon>Pteriomorphia</taxon>
        <taxon>Pterioida</taxon>
        <taxon>Pterioidea</taxon>
        <taxon>Pteriidae</taxon>
        <taxon>Pinctada</taxon>
    </lineage>
</organism>
<dbReference type="PANTHER" id="PTHR38563">
    <property type="entry name" value="FL(2)D-ASSOCIATED COMPLEX COMPONENT"/>
    <property type="match status" value="1"/>
</dbReference>
<evidence type="ECO:0000313" key="1">
    <source>
        <dbReference type="EMBL" id="KAK3104841.1"/>
    </source>
</evidence>
<keyword evidence="2" id="KW-1185">Reference proteome</keyword>
<dbReference type="AlphaFoldDB" id="A0AA89C826"/>
<dbReference type="InterPro" id="IPR040427">
    <property type="entry name" value="Flacc"/>
</dbReference>
<dbReference type="GO" id="GO:0016556">
    <property type="term" value="P:mRNA modification"/>
    <property type="evidence" value="ECO:0007669"/>
    <property type="project" value="InterPro"/>
</dbReference>
<comment type="caution">
    <text evidence="1">The sequence shown here is derived from an EMBL/GenBank/DDBJ whole genome shotgun (WGS) entry which is preliminary data.</text>
</comment>
<reference evidence="1" key="1">
    <citation type="submission" date="2019-08" db="EMBL/GenBank/DDBJ databases">
        <title>The improved chromosome-level genome for the pearl oyster Pinctada fucata martensii using PacBio sequencing and Hi-C.</title>
        <authorList>
            <person name="Zheng Z."/>
        </authorList>
    </citation>
    <scope>NUCLEOTIDE SEQUENCE</scope>
    <source>
        <strain evidence="1">ZZ-2019</strain>
        <tissue evidence="1">Adductor muscle</tissue>
    </source>
</reference>
<proteinExistence type="predicted"/>
<dbReference type="PANTHER" id="PTHR38563:SF1">
    <property type="entry name" value="FL(2)D-ASSOCIATED COMPLEX COMPONENT"/>
    <property type="match status" value="1"/>
</dbReference>
<sequence length="182" mass="20205">VDALKIDWSSLMQTSQPIPKVEGSALKRFRPGAVLAKLGVSKTLAGSSLFQKLQETCESETQEESEKESKEEGYSLQDHMSLVQSNATTRLASQRSILQNIGTFRRGLCARKDLEIRRQLCKLDKNMVQPHAFAAPVVDKELCKLSIQLFKRSQAASKSATNQNQSSDYVTAQNIKQEVACT</sequence>
<dbReference type="EMBL" id="VSWD01000004">
    <property type="protein sequence ID" value="KAK3104841.1"/>
    <property type="molecule type" value="Genomic_DNA"/>
</dbReference>
<dbReference type="Proteomes" id="UP001186944">
    <property type="component" value="Unassembled WGS sequence"/>
</dbReference>
<dbReference type="GO" id="GO:0036396">
    <property type="term" value="C:RNA N6-methyladenosine methyltransferase complex"/>
    <property type="evidence" value="ECO:0007669"/>
    <property type="project" value="InterPro"/>
</dbReference>